<protein>
    <submittedName>
        <fullName evidence="2">Dcp1p-Dcp2p decapping enzyme complex alpha subunit</fullName>
    </submittedName>
</protein>
<organism evidence="2 3">
    <name type="scientific">Puccinia graminis f. sp. tritici</name>
    <dbReference type="NCBI Taxonomy" id="56615"/>
    <lineage>
        <taxon>Eukaryota</taxon>
        <taxon>Fungi</taxon>
        <taxon>Dikarya</taxon>
        <taxon>Basidiomycota</taxon>
        <taxon>Pucciniomycotina</taxon>
        <taxon>Pucciniomycetes</taxon>
        <taxon>Pucciniales</taxon>
        <taxon>Pucciniaceae</taxon>
        <taxon>Puccinia</taxon>
    </lineage>
</organism>
<gene>
    <name evidence="2" type="primary">CEG1_18</name>
    <name evidence="2" type="ORF">PGTUg99_032535</name>
</gene>
<sequence>MKFGLGVPNIQKESDSDNSERSNTDIPTDAFESPEGSPTRFNPNTADMANNNPPNLPNDQNPILSLQNQLSEMKAGFEAIVQQQNQTIANLANLATSCLQPQEAQPSSYKDLMLRQFIKDPVQTHNRTNPQQPILAFDGSNYIEWEKAIDRTLQHAFVRESPFINFEALGVVENKKVAELMRNTLHTSLLTIVESEGLSSSKEMFKAIREKCKKSGRRHKVILVNRIIKFATERSPASKSWLARFCTIMTDIERAKITINEFAGLILQSLTTAPPGVDSKNFEYSVNQPLDNMSSVPSLGEVTTIIQSALSKIGNSGQLPPGTIPSDVEMSVQAMKTQPRGFYKPPQIRTKEEQQLNNSNSSKFSVEKASFYKGKGHSDSLLAKFGYACLYCRETGHWYAD</sequence>
<evidence type="ECO:0000256" key="1">
    <source>
        <dbReference type="SAM" id="MobiDB-lite"/>
    </source>
</evidence>
<evidence type="ECO:0000313" key="2">
    <source>
        <dbReference type="EMBL" id="KAA1134209.1"/>
    </source>
</evidence>
<accession>A0A5B0S9R7</accession>
<feature type="compositionally biased region" description="Polar residues" evidence="1">
    <location>
        <begin position="39"/>
        <end position="49"/>
    </location>
</feature>
<evidence type="ECO:0000313" key="3">
    <source>
        <dbReference type="Proteomes" id="UP000325313"/>
    </source>
</evidence>
<feature type="region of interest" description="Disordered" evidence="1">
    <location>
        <begin position="1"/>
        <end position="62"/>
    </location>
</feature>
<feature type="compositionally biased region" description="Low complexity" evidence="1">
    <location>
        <begin position="50"/>
        <end position="62"/>
    </location>
</feature>
<dbReference type="AlphaFoldDB" id="A0A5B0S9R7"/>
<reference evidence="2 3" key="1">
    <citation type="submission" date="2019-05" db="EMBL/GenBank/DDBJ databases">
        <title>Emergence of the Ug99 lineage of the wheat stem rust pathogen through somatic hybridization.</title>
        <authorList>
            <person name="Li F."/>
            <person name="Upadhyaya N.M."/>
            <person name="Sperschneider J."/>
            <person name="Matny O."/>
            <person name="Nguyen-Phuc H."/>
            <person name="Mago R."/>
            <person name="Raley C."/>
            <person name="Miller M.E."/>
            <person name="Silverstein K.A.T."/>
            <person name="Henningsen E."/>
            <person name="Hirsch C.D."/>
            <person name="Visser B."/>
            <person name="Pretorius Z.A."/>
            <person name="Steffenson B.J."/>
            <person name="Schwessinger B."/>
            <person name="Dodds P.N."/>
            <person name="Figueroa M."/>
        </authorList>
    </citation>
    <scope>NUCLEOTIDE SEQUENCE [LARGE SCALE GENOMIC DNA]</scope>
    <source>
        <strain evidence="2 3">Ug99</strain>
    </source>
</reference>
<dbReference type="EMBL" id="VDEP01000069">
    <property type="protein sequence ID" value="KAA1134209.1"/>
    <property type="molecule type" value="Genomic_DNA"/>
</dbReference>
<name>A0A5B0S9R7_PUCGR</name>
<proteinExistence type="predicted"/>
<comment type="caution">
    <text evidence="2">The sequence shown here is derived from an EMBL/GenBank/DDBJ whole genome shotgun (WGS) entry which is preliminary data.</text>
</comment>
<feature type="compositionally biased region" description="Basic and acidic residues" evidence="1">
    <location>
        <begin position="12"/>
        <end position="23"/>
    </location>
</feature>
<dbReference type="Proteomes" id="UP000325313">
    <property type="component" value="Unassembled WGS sequence"/>
</dbReference>